<keyword evidence="12" id="KW-1185">Reference proteome</keyword>
<feature type="chain" id="PRO_5005893863" evidence="10">
    <location>
        <begin position="23"/>
        <end position="2688"/>
    </location>
</feature>
<dbReference type="PROSITE" id="PS00232">
    <property type="entry name" value="CADHERIN_1"/>
    <property type="match status" value="4"/>
</dbReference>
<evidence type="ECO:0000256" key="1">
    <source>
        <dbReference type="ARBA" id="ARBA00004167"/>
    </source>
</evidence>
<dbReference type="WBParaSite" id="SPAL_0000199800.1">
    <property type="protein sequence ID" value="SPAL_0000199800.1"/>
    <property type="gene ID" value="SPAL_0000199800"/>
</dbReference>
<keyword evidence="3 10" id="KW-0732">Signal</keyword>
<evidence type="ECO:0000256" key="6">
    <source>
        <dbReference type="ARBA" id="ARBA00022989"/>
    </source>
</evidence>
<dbReference type="SMART" id="SM00112">
    <property type="entry name" value="CA"/>
    <property type="match status" value="9"/>
</dbReference>
<feature type="domain" description="Cadherin" evidence="11">
    <location>
        <begin position="1300"/>
        <end position="1403"/>
    </location>
</feature>
<dbReference type="PROSITE" id="PS50268">
    <property type="entry name" value="CADHERIN_2"/>
    <property type="match status" value="11"/>
</dbReference>
<proteinExistence type="predicted"/>
<dbReference type="FunFam" id="2.60.40.60:FF:000033">
    <property type="entry name" value="FAT atypical cadherin 1"/>
    <property type="match status" value="1"/>
</dbReference>
<evidence type="ECO:0000256" key="7">
    <source>
        <dbReference type="ARBA" id="ARBA00023136"/>
    </source>
</evidence>
<dbReference type="PANTHER" id="PTHR24026">
    <property type="entry name" value="FAT ATYPICAL CADHERIN-RELATED"/>
    <property type="match status" value="1"/>
</dbReference>
<dbReference type="PANTHER" id="PTHR24026:SF126">
    <property type="entry name" value="PROTOCADHERIN FAT 4"/>
    <property type="match status" value="1"/>
</dbReference>
<evidence type="ECO:0000256" key="8">
    <source>
        <dbReference type="PROSITE-ProRule" id="PRU00043"/>
    </source>
</evidence>
<feature type="domain" description="Cadherin" evidence="11">
    <location>
        <begin position="781"/>
        <end position="887"/>
    </location>
</feature>
<evidence type="ECO:0000313" key="13">
    <source>
        <dbReference type="WBParaSite" id="SPAL_0000199800.1"/>
    </source>
</evidence>
<feature type="signal peptide" evidence="10">
    <location>
        <begin position="1"/>
        <end position="22"/>
    </location>
</feature>
<keyword evidence="7 9" id="KW-0472">Membrane</keyword>
<name>A0A0N5B7H2_STREA</name>
<evidence type="ECO:0000313" key="12">
    <source>
        <dbReference type="Proteomes" id="UP000046392"/>
    </source>
</evidence>
<evidence type="ECO:0000256" key="5">
    <source>
        <dbReference type="ARBA" id="ARBA00022837"/>
    </source>
</evidence>
<dbReference type="InterPro" id="IPR020894">
    <property type="entry name" value="Cadherin_CS"/>
</dbReference>
<dbReference type="GO" id="GO:0005509">
    <property type="term" value="F:calcium ion binding"/>
    <property type="evidence" value="ECO:0007669"/>
    <property type="project" value="UniProtKB-UniRule"/>
</dbReference>
<dbReference type="Gene3D" id="2.60.40.60">
    <property type="entry name" value="Cadherins"/>
    <property type="match status" value="12"/>
</dbReference>
<reference evidence="13" key="1">
    <citation type="submission" date="2017-02" db="UniProtKB">
        <authorList>
            <consortium name="WormBaseParasite"/>
        </authorList>
    </citation>
    <scope>IDENTIFICATION</scope>
</reference>
<evidence type="ECO:0000256" key="4">
    <source>
        <dbReference type="ARBA" id="ARBA00022737"/>
    </source>
</evidence>
<dbReference type="InterPro" id="IPR002126">
    <property type="entry name" value="Cadherin-like_dom"/>
</dbReference>
<feature type="domain" description="Cadherin" evidence="11">
    <location>
        <begin position="1998"/>
        <end position="2106"/>
    </location>
</feature>
<dbReference type="Proteomes" id="UP000046392">
    <property type="component" value="Unplaced"/>
</dbReference>
<feature type="domain" description="Cadherin" evidence="11">
    <location>
        <begin position="2245"/>
        <end position="2332"/>
    </location>
</feature>
<comment type="subcellular location">
    <subcellularLocation>
        <location evidence="1">Membrane</location>
        <topology evidence="1">Single-pass membrane protein</topology>
    </subcellularLocation>
</comment>
<feature type="domain" description="Cadherin" evidence="11">
    <location>
        <begin position="142"/>
        <end position="276"/>
    </location>
</feature>
<evidence type="ECO:0000256" key="3">
    <source>
        <dbReference type="ARBA" id="ARBA00022729"/>
    </source>
</evidence>
<dbReference type="CDD" id="cd11304">
    <property type="entry name" value="Cadherin_repeat"/>
    <property type="match status" value="10"/>
</dbReference>
<evidence type="ECO:0000256" key="9">
    <source>
        <dbReference type="SAM" id="Phobius"/>
    </source>
</evidence>
<dbReference type="PRINTS" id="PR00205">
    <property type="entry name" value="CADHERIN"/>
</dbReference>
<feature type="transmembrane region" description="Helical" evidence="9">
    <location>
        <begin position="2545"/>
        <end position="2569"/>
    </location>
</feature>
<keyword evidence="5 8" id="KW-0106">Calcium</keyword>
<dbReference type="SUPFAM" id="SSF49313">
    <property type="entry name" value="Cadherin-like"/>
    <property type="match status" value="13"/>
</dbReference>
<keyword evidence="4" id="KW-0677">Repeat</keyword>
<dbReference type="STRING" id="174720.A0A0N5B7H2"/>
<protein>
    <submittedName>
        <fullName evidence="13">Cadherin</fullName>
    </submittedName>
</protein>
<feature type="domain" description="Cadherin" evidence="11">
    <location>
        <begin position="2338"/>
        <end position="2454"/>
    </location>
</feature>
<dbReference type="Pfam" id="PF00028">
    <property type="entry name" value="Cadherin"/>
    <property type="match status" value="2"/>
</dbReference>
<organism evidence="12 13">
    <name type="scientific">Strongyloides papillosus</name>
    <name type="common">Intestinal threadworm</name>
    <dbReference type="NCBI Taxonomy" id="174720"/>
    <lineage>
        <taxon>Eukaryota</taxon>
        <taxon>Metazoa</taxon>
        <taxon>Ecdysozoa</taxon>
        <taxon>Nematoda</taxon>
        <taxon>Chromadorea</taxon>
        <taxon>Rhabditida</taxon>
        <taxon>Tylenchina</taxon>
        <taxon>Panagrolaimomorpha</taxon>
        <taxon>Strongyloidoidea</taxon>
        <taxon>Strongyloididae</taxon>
        <taxon>Strongyloides</taxon>
    </lineage>
</organism>
<keyword evidence="2 9" id="KW-0812">Transmembrane</keyword>
<dbReference type="GO" id="GO:0005886">
    <property type="term" value="C:plasma membrane"/>
    <property type="evidence" value="ECO:0007669"/>
    <property type="project" value="UniProtKB-SubCell"/>
</dbReference>
<feature type="domain" description="Cadherin" evidence="11">
    <location>
        <begin position="494"/>
        <end position="630"/>
    </location>
</feature>
<accession>A0A0N5B7H2</accession>
<keyword evidence="6 9" id="KW-1133">Transmembrane helix</keyword>
<dbReference type="InterPro" id="IPR015919">
    <property type="entry name" value="Cadherin-like_sf"/>
</dbReference>
<evidence type="ECO:0000259" key="11">
    <source>
        <dbReference type="PROSITE" id="PS50268"/>
    </source>
</evidence>
<dbReference type="GO" id="GO:0007156">
    <property type="term" value="P:homophilic cell adhesion via plasma membrane adhesion molecules"/>
    <property type="evidence" value="ECO:0007669"/>
    <property type="project" value="InterPro"/>
</dbReference>
<evidence type="ECO:0000256" key="10">
    <source>
        <dbReference type="SAM" id="SignalP"/>
    </source>
</evidence>
<feature type="domain" description="Cadherin" evidence="11">
    <location>
        <begin position="1956"/>
        <end position="1996"/>
    </location>
</feature>
<feature type="domain" description="Cadherin" evidence="11">
    <location>
        <begin position="888"/>
        <end position="991"/>
    </location>
</feature>
<feature type="domain" description="Cadherin" evidence="11">
    <location>
        <begin position="1005"/>
        <end position="1109"/>
    </location>
</feature>
<feature type="domain" description="Cadherin" evidence="11">
    <location>
        <begin position="386"/>
        <end position="493"/>
    </location>
</feature>
<evidence type="ECO:0000256" key="2">
    <source>
        <dbReference type="ARBA" id="ARBA00022692"/>
    </source>
</evidence>
<sequence>MTNNIQIILAILFFSIIIQIKGRLPCFFPESDVEPFISEVEGNNQHELAILNTVVEPPHADLSILNVRSNNLPKVNFSTAFELRRHSNGQFIIILKPNLLLPPYPGHVNETTLTITVLCNKSSYQLLTLKVKQPNLFPPIFYNSPYKLHISQVIESGTILESPILAIDWDPNKKYSITYKIISGNVDDTFSLIPSNTTFYNRRVLPTRTPEGRQVPIRWAHSQLPPIVNILVNHPPTQRQYNLIIEASDNNDDHPNNSTVNLTIFVEMKDEIVPVFTEKEYTTTYSYNSKSGDILLTDKPIEAFYDQTIESNETILYVMEESDVASLFDMDLITGQISVKKDLTPDTIGGSVKIEIRAYSSNNPHRYSTAILTLNEDTTNIIGHFSPCYQEVSIRENSKNGTILTKLNVVGSYLKIHLLDSHGIFTVNSKNEIIVFDETLLDREEVPSLEIKAQLVYDTTDGIMRETLKEVSPCKVSLINVTIIDENDNSPQFDKPSYYFGFTKIPKNNTEVGIIKAFDIDEGINSDLEYIITNDGKEDSLPFTLVYKDDGVAIIYEKKDPLMRIEKYYTFVVEVTDLSDNPRTSKMTVAVDFDADPERVRQKELEKVEEDIVEEEVNKKHEDDSHIPLFGVITSQNIDNTLTSFDKDEVPQYTRHFEKDKYIFDVFGVIDVNQYVGTVKIIDALPGEEIIYELEVTTPGVFEINGGTGEIFTGPNLLSMEHDGLEFVFEASARRKHVKVWKGDYKMCIYLLLVLLLMAKTDIVVRMDSSRNIFVLPPRFEQAIYNFKVPENHESGRIGVVKAHHRAEEMLNDRTIYSILTLDGQSNYFVIDGNTGEINSTKQFDFESDVIRFELKILGCLISKPALCGEADVLVSIIDVNDNPPVFDEESYNLTVPMDLSAGSEVTTVLAKDIDSGKNGQVSYKLILNEEDKDLFSIDNVTGVIYLEKEFEKRLVYQIEVEASDNGDPQLTSRTTINIILGGSNPTAPEFDEFRYDIYRESPIPAGVVLVQVHASDPDPGPEGIVKYQFGNASNSQMKKSLEKLSINKDNGKISSVVELTANDGPVIQIVVEAIDQSSIFKRKSQTVVVIHIVSNQTDYLEFVPLPKIVYISSEKSLGSPIIRVSAKSSLKELIVFSLESDSRIKKYFKFEQDKLILNRKLQPGEYILKMKASIKNDYLTASHQMKVVVMKDREKFPVFERLSYQFHVPINGDFPLKLPQLNCTLSNSPIEYSLFPTKNLPEGLNIDQVTGEITINETFVITYRKKGYVFVVVRARNMMAPQFFSDVGVTIKVDDTVFSSLLYRYTIDENTPVGSVINSSIKITNVESNDERDIQYFVEPDDKFGIDKNGNLIVKKLIDLEKMRLESNGVINLNVIAKQNGETTSAKVQIKINDVNEFPPVFVDEILKFTIDDDNVNGDQLGVVTIHDNDFTGPGPLKYEFETQGEEVFVNIDNEGKIVLTDDASNIEPGEYELLLTVKDKNGSEIEKMVSFERISLKNGSEPVLYEMEPIDWSVPIGTGFSGTKLLITMPVVENAMADWKFDIVKGNEENMFKINHHNGSTAELEIMTNDIHKKLYNLDISGKNLANKLESMTLSVTVNFTNALRQFIPEFVINIPDTLHIPSNHNFTKPIFSATSTVISDPSLPILYTIESNSPDKIFSIDKNGNVFMIQNSNEDEQKEYKVIINAVSGTFKNEKELTIVIDNIGNETTTTEMNIITMTPPDNEISFAHSNYYFLMDKNSERGAVIGHVDFTKNNFKRDLYKLSIDPEEYDMLFDADINTGKVVMKRIPLTGWNDENIKFNINLIEINSDNANPPKANINVVIHNTETTTRIIIEPSTTTSDDISSIDITPSTIERNSSINNHSVTSTTMNTLIVTSFPIPTDINTSSIKIFEHTSYFGEIDEGYYPTGTFISLKPSNFKDEFLSSGRNISYNLIINENLTSIPTNYFPIHIRKNNGDVIVAVEGIDEINSNVREKVYVTIKVNDVNDNKPIFELNTPMVIPVYSTTRPTEIIGTIKAIDSDEGLSGKVSYTIDDHGMNLFTIDKNNGNIILLKPLEYGNRTNYVDIIATDNGVPRQSSIYKLRIDVFPVNSEEESKFNEPLYTYKVSLNHPLDVPFGQVVAGVGEYIYSVSPESTFTIDENNGKLYLVRSPEIGECGGSEIGYVNGTSKLSGLTASTSFEVIIDSCNTQRPSQLPSTLRPSNEDMTCLFDSKVYQGEVIENAVGINKLLTLSSNCQNNSIFSIVEGDDKFIVDQETGEFFAAKPLDYEIKTIHYIIVEVRNKLTNETRRKRQPSSNKIIDDYVKNRLTKSQALVVVHVLDSNDNVPKFEQISTNHSKYTFYMDWKTKLPSVIGGVKAFDADINDNLEYYIDNNLSSFPDSQYFEVESDSGNIMVVKDIMNYGKDEFNIVVGVSDSVHNVTNDVTIYKISPGVNIVSVEINDTIENVDERNVIEKVSSLTNNDVKLLEKHEINDMNDREKDSNKTQLLVYAVDKNNMKPLKDDKLKNEIIEKLGEIHNNGIKIISVSTLTNYSTFGFSNLEYLLVILSIVLLLLSCCICCLIFYFCSRGNRNVKSEKDYMIDVINAGPRPYNVELISRKTAQEILQSNEMPEPKEDVTDALEALYGKIDRKRKVNSRKEVNFNDIDGDNSQIEYTHDRGMSYDIENPTHIITPSIVNRAYSPNEH</sequence>